<proteinExistence type="predicted"/>
<comment type="caution">
    <text evidence="1">The sequence shown here is derived from an EMBL/GenBank/DDBJ whole genome shotgun (WGS) entry which is preliminary data.</text>
</comment>
<feature type="non-terminal residue" evidence="1">
    <location>
        <position position="54"/>
    </location>
</feature>
<dbReference type="AlphaFoldDB" id="X1R7K3"/>
<dbReference type="EMBL" id="BARV01041528">
    <property type="protein sequence ID" value="GAI51594.1"/>
    <property type="molecule type" value="Genomic_DNA"/>
</dbReference>
<reference evidence="1" key="1">
    <citation type="journal article" date="2014" name="Front. Microbiol.">
        <title>High frequency of phylogenetically diverse reductive dehalogenase-homologous genes in deep subseafloor sedimentary metagenomes.</title>
        <authorList>
            <person name="Kawai M."/>
            <person name="Futagami T."/>
            <person name="Toyoda A."/>
            <person name="Takaki Y."/>
            <person name="Nishi S."/>
            <person name="Hori S."/>
            <person name="Arai W."/>
            <person name="Tsubouchi T."/>
            <person name="Morono Y."/>
            <person name="Uchiyama I."/>
            <person name="Ito T."/>
            <person name="Fujiyama A."/>
            <person name="Inagaki F."/>
            <person name="Takami H."/>
        </authorList>
    </citation>
    <scope>NUCLEOTIDE SEQUENCE</scope>
    <source>
        <strain evidence="1">Expedition CK06-06</strain>
    </source>
</reference>
<accession>X1R7K3</accession>
<evidence type="ECO:0000313" key="1">
    <source>
        <dbReference type="EMBL" id="GAI51594.1"/>
    </source>
</evidence>
<organism evidence="1">
    <name type="scientific">marine sediment metagenome</name>
    <dbReference type="NCBI Taxonomy" id="412755"/>
    <lineage>
        <taxon>unclassified sequences</taxon>
        <taxon>metagenomes</taxon>
        <taxon>ecological metagenomes</taxon>
    </lineage>
</organism>
<protein>
    <submittedName>
        <fullName evidence="1">Uncharacterized protein</fullName>
    </submittedName>
</protein>
<gene>
    <name evidence="1" type="ORF">S06H3_62827</name>
</gene>
<sequence length="54" mass="6030">MKFDIPMYLPSNREVEFNKSKLGPLLSVLMPCNDQVETVGQAVKSVLDCGYPNL</sequence>
<name>X1R7K3_9ZZZZ</name>